<evidence type="ECO:0000256" key="4">
    <source>
        <dbReference type="ARBA" id="ARBA00023125"/>
    </source>
</evidence>
<evidence type="ECO:0000256" key="2">
    <source>
        <dbReference type="ARBA" id="ARBA00022849"/>
    </source>
</evidence>
<dbReference type="Gene3D" id="1.10.10.10">
    <property type="entry name" value="Winged helix-like DNA-binding domain superfamily/Winged helix DNA-binding domain"/>
    <property type="match status" value="1"/>
</dbReference>
<protein>
    <recommendedName>
        <fullName evidence="6">Arsenical resistance operon repressor</fullName>
    </recommendedName>
</protein>
<dbReference type="InterPro" id="IPR001845">
    <property type="entry name" value="HTH_ArsR_DNA-bd_dom"/>
</dbReference>
<dbReference type="EMBL" id="CP104758">
    <property type="protein sequence ID" value="WBG92634.1"/>
    <property type="molecule type" value="Genomic_DNA"/>
</dbReference>
<keyword evidence="2" id="KW-0059">Arsenical resistance</keyword>
<evidence type="ECO:0000259" key="7">
    <source>
        <dbReference type="PROSITE" id="PS50987"/>
    </source>
</evidence>
<dbReference type="InterPro" id="IPR011991">
    <property type="entry name" value="ArsR-like_HTH"/>
</dbReference>
<evidence type="ECO:0000313" key="9">
    <source>
        <dbReference type="Proteomes" id="UP001211544"/>
    </source>
</evidence>
<proteinExistence type="predicted"/>
<dbReference type="GO" id="GO:0003677">
    <property type="term" value="F:DNA binding"/>
    <property type="evidence" value="ECO:0007669"/>
    <property type="project" value="UniProtKB-KW"/>
</dbReference>
<name>A0AAJ5QN73_9GAMM</name>
<dbReference type="RefSeq" id="WP_126688879.1">
    <property type="nucleotide sequence ID" value="NZ_CP104758.1"/>
</dbReference>
<dbReference type="PROSITE" id="PS50987">
    <property type="entry name" value="HTH_ARSR_2"/>
    <property type="match status" value="1"/>
</dbReference>
<comment type="subunit">
    <text evidence="1">Binds DNA as a homodimer.</text>
</comment>
<dbReference type="FunFam" id="1.10.10.10:FF:000279">
    <property type="entry name" value="Transcriptional regulator, ArsR family"/>
    <property type="match status" value="1"/>
</dbReference>
<evidence type="ECO:0000256" key="6">
    <source>
        <dbReference type="ARBA" id="ARBA00039566"/>
    </source>
</evidence>
<dbReference type="PANTHER" id="PTHR33154">
    <property type="entry name" value="TRANSCRIPTIONAL REGULATOR, ARSR FAMILY"/>
    <property type="match status" value="1"/>
</dbReference>
<dbReference type="NCBIfam" id="NF007528">
    <property type="entry name" value="PRK10141.1"/>
    <property type="match status" value="1"/>
</dbReference>
<keyword evidence="4" id="KW-0238">DNA-binding</keyword>
<dbReference type="InterPro" id="IPR036388">
    <property type="entry name" value="WH-like_DNA-bd_sf"/>
</dbReference>
<dbReference type="PANTHER" id="PTHR33154:SF18">
    <property type="entry name" value="ARSENICAL RESISTANCE OPERON REPRESSOR"/>
    <property type="match status" value="1"/>
</dbReference>
<evidence type="ECO:0000256" key="3">
    <source>
        <dbReference type="ARBA" id="ARBA00023015"/>
    </source>
</evidence>
<dbReference type="Proteomes" id="UP001211544">
    <property type="component" value="Chromosome"/>
</dbReference>
<dbReference type="NCBIfam" id="NF033788">
    <property type="entry name" value="HTH_metalloreg"/>
    <property type="match status" value="1"/>
</dbReference>
<keyword evidence="3" id="KW-0805">Transcription regulation</keyword>
<feature type="domain" description="HTH arsR-type" evidence="7">
    <location>
        <begin position="1"/>
        <end position="92"/>
    </location>
</feature>
<dbReference type="GO" id="GO:0003700">
    <property type="term" value="F:DNA-binding transcription factor activity"/>
    <property type="evidence" value="ECO:0007669"/>
    <property type="project" value="InterPro"/>
</dbReference>
<dbReference type="InterPro" id="IPR036390">
    <property type="entry name" value="WH_DNA-bd_sf"/>
</dbReference>
<evidence type="ECO:0000313" key="8">
    <source>
        <dbReference type="EMBL" id="WBG92634.1"/>
    </source>
</evidence>
<dbReference type="PRINTS" id="PR00778">
    <property type="entry name" value="HTHARSR"/>
</dbReference>
<keyword evidence="5" id="KW-0804">Transcription</keyword>
<dbReference type="KEGG" id="kpie:N5580_09025"/>
<evidence type="ECO:0000256" key="5">
    <source>
        <dbReference type="ARBA" id="ARBA00023163"/>
    </source>
</evidence>
<organism evidence="8 9">
    <name type="scientific">Pantoea piersonii</name>
    <dbReference type="NCBI Taxonomy" id="2364647"/>
    <lineage>
        <taxon>Bacteria</taxon>
        <taxon>Pseudomonadati</taxon>
        <taxon>Pseudomonadota</taxon>
        <taxon>Gammaproteobacteria</taxon>
        <taxon>Enterobacterales</taxon>
        <taxon>Erwiniaceae</taxon>
        <taxon>Pantoea</taxon>
    </lineage>
</organism>
<gene>
    <name evidence="8" type="ORF">N5580_09025</name>
</gene>
<dbReference type="AlphaFoldDB" id="A0AAJ5QN73"/>
<dbReference type="GO" id="GO:0046685">
    <property type="term" value="P:response to arsenic-containing substance"/>
    <property type="evidence" value="ECO:0007669"/>
    <property type="project" value="UniProtKB-KW"/>
</dbReference>
<keyword evidence="9" id="KW-1185">Reference proteome</keyword>
<accession>A0AAJ5QN73</accession>
<reference evidence="8 9" key="1">
    <citation type="journal article" date="2022" name="J Glob Antimicrob Resist">
        <title>First complete genome of a multidrug resistant strain of the novel human pathogen Kalamiella piersonii (GABEKP28) identified in human saliva.</title>
        <authorList>
            <person name="McDonagh F."/>
            <person name="Singh N.K."/>
            <person name="Venkateswaran K."/>
            <person name="Lonappan A.M."/>
            <person name="Hallahan B."/>
            <person name="Tuohy A."/>
            <person name="Burke L."/>
            <person name="Kovarova A."/>
            <person name="Miliotis G."/>
        </authorList>
    </citation>
    <scope>NUCLEOTIDE SEQUENCE [LARGE SCALE GENOMIC DNA]</scope>
    <source>
        <strain evidence="8 9">GABEKP28</strain>
    </source>
</reference>
<dbReference type="SMART" id="SM00418">
    <property type="entry name" value="HTH_ARSR"/>
    <property type="match status" value="1"/>
</dbReference>
<dbReference type="InterPro" id="IPR051081">
    <property type="entry name" value="HTH_MetalResp_TranReg"/>
</dbReference>
<sequence length="117" mass="13568">MPQLHPLQLFKNLSDDTRLNLVLLLREKGELCVCELTLMLKENQPKISRHLAMLRESGLLIDRRDGKWIHYRLSPYMPAWAAAVIEQAYLCQRDDIIRLSLQVERDNATTNGKPVCI</sequence>
<evidence type="ECO:0000256" key="1">
    <source>
        <dbReference type="ARBA" id="ARBA00011432"/>
    </source>
</evidence>
<dbReference type="SUPFAM" id="SSF46785">
    <property type="entry name" value="Winged helix' DNA-binding domain"/>
    <property type="match status" value="1"/>
</dbReference>
<dbReference type="CDD" id="cd00090">
    <property type="entry name" value="HTH_ARSR"/>
    <property type="match status" value="1"/>
</dbReference>
<dbReference type="Pfam" id="PF01022">
    <property type="entry name" value="HTH_5"/>
    <property type="match status" value="1"/>
</dbReference>